<organism evidence="3 4">
    <name type="scientific">Hallerella porci</name>
    <dbReference type="NCBI Taxonomy" id="1945871"/>
    <lineage>
        <taxon>Bacteria</taxon>
        <taxon>Pseudomonadati</taxon>
        <taxon>Fibrobacterota</taxon>
        <taxon>Fibrobacteria</taxon>
        <taxon>Fibrobacterales</taxon>
        <taxon>Fibrobacteraceae</taxon>
        <taxon>Hallerella</taxon>
    </lineage>
</organism>
<dbReference type="InterPro" id="IPR006674">
    <property type="entry name" value="HD_domain"/>
</dbReference>
<evidence type="ECO:0000256" key="1">
    <source>
        <dbReference type="SAM" id="Phobius"/>
    </source>
</evidence>
<feature type="transmembrane region" description="Helical" evidence="1">
    <location>
        <begin position="412"/>
        <end position="443"/>
    </location>
</feature>
<keyword evidence="4" id="KW-1185">Reference proteome</keyword>
<keyword evidence="1" id="KW-0472">Membrane</keyword>
<name>A0ABX5LJ76_9BACT</name>
<sequence>MKNKTLKLHTLFGCLVIIALGIILFPDKDLAQKSEVPHLGQISPRTIVAPISFEVPKSEQEIAGEKARAAAKVYAVFEFNHDETVRIQNDLKSYLASLSRYGALQSEISAAADDSSTQLKVQQASQIFHKLTNRLSNTAVQQLSSSKRARDSLESAFNRMLDQGVSNTLLATNNTSVQLFRDTYNIQDVNFLPYSKSEVSFVRDNEEKKIDASRIQPRERAIDETFTDLQQYFKSQAMQSAFYEALYVFTLPNVFYLKKETEHRQELAEKQVNSSKGMIPRGMELISQGAIVTKDVLERLEAMQNAMQKEEGSRHFTAVYGQIIFIAIIVVLFFLYFYFFHAQNFRNRKELWSITALAALQLGAFAAIHHFGAYIQANTPTLPKDIDLIWFFPFILSPVIATVLHNRQIGTLFAVFSASFLGILSGYDLSTAILSFGISWAGIHNLNSIRYRSQFIWSILAAIVAFALALTVQLLLRNRFHWEIIYPTFLAGVINIVIWSAVSSVLLIHLAERIFGITTDLTLMELSDFNRPILKRLSNLAPGTFHHSIQVANLAEKVADGIGANSLLVRTMALYHDIGKTMRPEFFTENQKQGINPHKNLQPRESADIILKHVTQGAELAKENKLPTAIINGILEHHGTSIIQYFYQEALKQDAATRVEDFTYPGPKPQSKETAILMLADVIEASSRAMSEPNSEKLNALVNTTITARLNEGQLSESGLNLRDVTQLTKIFLKSLDGTYHVRVKYPKEAFAAAYRK</sequence>
<feature type="transmembrane region" description="Helical" evidence="1">
    <location>
        <begin position="455"/>
        <end position="476"/>
    </location>
</feature>
<feature type="transmembrane region" description="Helical" evidence="1">
    <location>
        <begin position="488"/>
        <end position="511"/>
    </location>
</feature>
<dbReference type="Gene3D" id="1.10.3210.10">
    <property type="entry name" value="Hypothetical protein af1432"/>
    <property type="match status" value="1"/>
</dbReference>
<dbReference type="Pfam" id="PF07698">
    <property type="entry name" value="7TM-7TMR_HD"/>
    <property type="match status" value="1"/>
</dbReference>
<dbReference type="InterPro" id="IPR003607">
    <property type="entry name" value="HD/PDEase_dom"/>
</dbReference>
<feature type="transmembrane region" description="Helical" evidence="1">
    <location>
        <begin position="388"/>
        <end position="405"/>
    </location>
</feature>
<dbReference type="Proteomes" id="UP000245523">
    <property type="component" value="Unassembled WGS sequence"/>
</dbReference>
<dbReference type="SMART" id="SM00471">
    <property type="entry name" value="HDc"/>
    <property type="match status" value="1"/>
</dbReference>
<dbReference type="PANTHER" id="PTHR36442">
    <property type="entry name" value="CYCLIC-DI-AMP PHOSPHODIESTERASE PGPH"/>
    <property type="match status" value="1"/>
</dbReference>
<reference evidence="3 4" key="1">
    <citation type="submission" date="2018-05" db="EMBL/GenBank/DDBJ databases">
        <title>Animal gut microbial communities from fecal samples from Wisconsin, USA.</title>
        <authorList>
            <person name="Neumann A."/>
        </authorList>
    </citation>
    <scope>NUCLEOTIDE SEQUENCE [LARGE SCALE GENOMIC DNA]</scope>
    <source>
        <strain evidence="3 4">UWS4</strain>
    </source>
</reference>
<dbReference type="PROSITE" id="PS51831">
    <property type="entry name" value="HD"/>
    <property type="match status" value="1"/>
</dbReference>
<proteinExistence type="predicted"/>
<protein>
    <recommendedName>
        <fullName evidence="2">HD domain-containing protein</fullName>
    </recommendedName>
</protein>
<dbReference type="Pfam" id="PF07697">
    <property type="entry name" value="7TMR-HDED"/>
    <property type="match status" value="1"/>
</dbReference>
<dbReference type="Pfam" id="PF01966">
    <property type="entry name" value="HD"/>
    <property type="match status" value="1"/>
</dbReference>
<dbReference type="CDD" id="cd00077">
    <property type="entry name" value="HDc"/>
    <property type="match status" value="1"/>
</dbReference>
<dbReference type="NCBIfam" id="TIGR00277">
    <property type="entry name" value="HDIG"/>
    <property type="match status" value="1"/>
</dbReference>
<feature type="transmembrane region" description="Helical" evidence="1">
    <location>
        <begin position="319"/>
        <end position="339"/>
    </location>
</feature>
<evidence type="ECO:0000313" key="4">
    <source>
        <dbReference type="Proteomes" id="UP000245523"/>
    </source>
</evidence>
<feature type="domain" description="HD" evidence="2">
    <location>
        <begin position="544"/>
        <end position="686"/>
    </location>
</feature>
<keyword evidence="1" id="KW-0812">Transmembrane</keyword>
<evidence type="ECO:0000313" key="3">
    <source>
        <dbReference type="EMBL" id="PWK94476.1"/>
    </source>
</evidence>
<dbReference type="PANTHER" id="PTHR36442:SF1">
    <property type="entry name" value="CYCLIC-DI-AMP PHOSPHODIESTERASE PGPH"/>
    <property type="match status" value="1"/>
</dbReference>
<dbReference type="SUPFAM" id="SSF109604">
    <property type="entry name" value="HD-domain/PDEase-like"/>
    <property type="match status" value="1"/>
</dbReference>
<keyword evidence="1" id="KW-1133">Transmembrane helix</keyword>
<dbReference type="InterPro" id="IPR011624">
    <property type="entry name" value="Metal-dep_PHydrolase_7TM_extra"/>
</dbReference>
<dbReference type="EMBL" id="QGHD01000021">
    <property type="protein sequence ID" value="PWK94476.1"/>
    <property type="molecule type" value="Genomic_DNA"/>
</dbReference>
<dbReference type="InterPro" id="IPR006675">
    <property type="entry name" value="HDIG_dom"/>
</dbReference>
<feature type="transmembrane region" description="Helical" evidence="1">
    <location>
        <begin position="351"/>
        <end position="368"/>
    </location>
</feature>
<comment type="caution">
    <text evidence="3">The sequence shown here is derived from an EMBL/GenBank/DDBJ whole genome shotgun (WGS) entry which is preliminary data.</text>
</comment>
<dbReference type="RefSeq" id="WP_106199205.1">
    <property type="nucleotide sequence ID" value="NZ_JAXEIU010000058.1"/>
</dbReference>
<dbReference type="InterPro" id="IPR052722">
    <property type="entry name" value="PgpH_phosphodiesterase"/>
</dbReference>
<gene>
    <name evidence="3" type="ORF">B0H50_1218</name>
</gene>
<dbReference type="InterPro" id="IPR011621">
    <property type="entry name" value="Metal-dep_PHydrolase_7TM_intra"/>
</dbReference>
<accession>A0ABX5LJ76</accession>
<evidence type="ECO:0000259" key="2">
    <source>
        <dbReference type="PROSITE" id="PS51831"/>
    </source>
</evidence>